<dbReference type="Proteomes" id="UP000236735">
    <property type="component" value="Unassembled WGS sequence"/>
</dbReference>
<feature type="domain" description="ABC3 transporter permease C-terminal" evidence="12">
    <location>
        <begin position="197"/>
        <end position="314"/>
    </location>
</feature>
<dbReference type="Pfam" id="PF02687">
    <property type="entry name" value="FtsX"/>
    <property type="match status" value="1"/>
</dbReference>
<accession>A0A1H5RQ79</accession>
<organism evidence="14 15">
    <name type="scientific">Xylanibacter ruminicola</name>
    <name type="common">Prevotella ruminicola</name>
    <dbReference type="NCBI Taxonomy" id="839"/>
    <lineage>
        <taxon>Bacteria</taxon>
        <taxon>Pseudomonadati</taxon>
        <taxon>Bacteroidota</taxon>
        <taxon>Bacteroidia</taxon>
        <taxon>Bacteroidales</taxon>
        <taxon>Prevotellaceae</taxon>
        <taxon>Xylanibacter</taxon>
    </lineage>
</organism>
<evidence type="ECO:0000313" key="15">
    <source>
        <dbReference type="Proteomes" id="UP000236735"/>
    </source>
</evidence>
<dbReference type="AlphaFoldDB" id="A0A1H5RQ79"/>
<proteinExistence type="inferred from homology"/>
<feature type="transmembrane region" description="Helical" evidence="11">
    <location>
        <begin position="284"/>
        <end position="307"/>
    </location>
</feature>
<dbReference type="Pfam" id="PF18075">
    <property type="entry name" value="FtsX_ECD"/>
    <property type="match status" value="1"/>
</dbReference>
<evidence type="ECO:0000256" key="3">
    <source>
        <dbReference type="ARBA" id="ARBA00021907"/>
    </source>
</evidence>
<evidence type="ECO:0000313" key="14">
    <source>
        <dbReference type="EMBL" id="SEF40274.1"/>
    </source>
</evidence>
<evidence type="ECO:0000256" key="5">
    <source>
        <dbReference type="ARBA" id="ARBA00022618"/>
    </source>
</evidence>
<comment type="similarity">
    <text evidence="2 10">Belongs to the ABC-4 integral membrane protein family. FtsX subfamily.</text>
</comment>
<dbReference type="GO" id="GO:0005886">
    <property type="term" value="C:plasma membrane"/>
    <property type="evidence" value="ECO:0007669"/>
    <property type="project" value="UniProtKB-SubCell"/>
</dbReference>
<dbReference type="PANTHER" id="PTHR47755">
    <property type="entry name" value="CELL DIVISION PROTEIN FTSX"/>
    <property type="match status" value="1"/>
</dbReference>
<keyword evidence="8 10" id="KW-0472">Membrane</keyword>
<dbReference type="GO" id="GO:0051301">
    <property type="term" value="P:cell division"/>
    <property type="evidence" value="ECO:0007669"/>
    <property type="project" value="UniProtKB-KW"/>
</dbReference>
<feature type="domain" description="FtsX extracellular" evidence="13">
    <location>
        <begin position="81"/>
        <end position="174"/>
    </location>
</feature>
<reference evidence="14 15" key="1">
    <citation type="submission" date="2016-10" db="EMBL/GenBank/DDBJ databases">
        <authorList>
            <person name="de Groot N.N."/>
        </authorList>
    </citation>
    <scope>NUCLEOTIDE SEQUENCE [LARGE SCALE GENOMIC DNA]</scope>
    <source>
        <strain evidence="14 15">AR32</strain>
    </source>
</reference>
<dbReference type="EMBL" id="FNUV01000001">
    <property type="protein sequence ID" value="SEF40274.1"/>
    <property type="molecule type" value="Genomic_DNA"/>
</dbReference>
<evidence type="ECO:0000259" key="13">
    <source>
        <dbReference type="Pfam" id="PF18075"/>
    </source>
</evidence>
<gene>
    <name evidence="14" type="ORF">SAMN05216354_0251</name>
</gene>
<evidence type="ECO:0000256" key="1">
    <source>
        <dbReference type="ARBA" id="ARBA00004651"/>
    </source>
</evidence>
<keyword evidence="9 10" id="KW-0131">Cell cycle</keyword>
<dbReference type="InterPro" id="IPR040690">
    <property type="entry name" value="FtsX_ECD"/>
</dbReference>
<evidence type="ECO:0000256" key="4">
    <source>
        <dbReference type="ARBA" id="ARBA00022475"/>
    </source>
</evidence>
<evidence type="ECO:0000256" key="6">
    <source>
        <dbReference type="ARBA" id="ARBA00022692"/>
    </source>
</evidence>
<keyword evidence="6 11" id="KW-0812">Transmembrane</keyword>
<dbReference type="PIRSF" id="PIRSF003097">
    <property type="entry name" value="FtsX"/>
    <property type="match status" value="1"/>
</dbReference>
<evidence type="ECO:0000259" key="12">
    <source>
        <dbReference type="Pfam" id="PF02687"/>
    </source>
</evidence>
<keyword evidence="7 11" id="KW-1133">Transmembrane helix</keyword>
<evidence type="ECO:0000256" key="10">
    <source>
        <dbReference type="PIRNR" id="PIRNR003097"/>
    </source>
</evidence>
<dbReference type="InterPro" id="IPR003838">
    <property type="entry name" value="ABC3_permease_C"/>
</dbReference>
<feature type="transmembrane region" description="Helical" evidence="11">
    <location>
        <begin position="247"/>
        <end position="269"/>
    </location>
</feature>
<comment type="subcellular location">
    <subcellularLocation>
        <location evidence="1">Cell membrane</location>
        <topology evidence="1">Multi-pass membrane protein</topology>
    </subcellularLocation>
</comment>
<protein>
    <recommendedName>
        <fullName evidence="3 10">Cell division protein FtsX</fullName>
    </recommendedName>
</protein>
<evidence type="ECO:0000256" key="11">
    <source>
        <dbReference type="SAM" id="Phobius"/>
    </source>
</evidence>
<keyword evidence="5 10" id="KW-0132">Cell division</keyword>
<evidence type="ECO:0000256" key="2">
    <source>
        <dbReference type="ARBA" id="ARBA00007379"/>
    </source>
</evidence>
<evidence type="ECO:0000256" key="7">
    <source>
        <dbReference type="ARBA" id="ARBA00022989"/>
    </source>
</evidence>
<evidence type="ECO:0000256" key="8">
    <source>
        <dbReference type="ARBA" id="ARBA00023136"/>
    </source>
</evidence>
<sequence>MGAKLLNYFVMQKKYRNFAAKIDFYVRKLMNRRRKNTGNRRGMQLVTLCISTAMVLVLLGMVVLSVQTSRNLSRWVKENLTVTVMLSDDVSVNGAKSLCRDLYHRPYSRNIDYISSEQALKEQTEAMGSDPSEFLGVNPFPATLELRLNSDYANRDSLKWIAEELKKKPQIADVAYQVDLMDSVNRNLTKLNFLFLALAVLLTFVSFSLINNTVKLSVYSRRFSIHTMKLVGASWGFIRRPFMHQGLIVGVIAALIAIVVLGCCVYGLYYYEPNVMTVITWRELVVTAVAVLLFGIIITAACSYISVNKFLRMSAGDLYKI</sequence>
<name>A0A1H5RQ79_XYLRU</name>
<evidence type="ECO:0000256" key="9">
    <source>
        <dbReference type="ARBA" id="ARBA00023306"/>
    </source>
</evidence>
<dbReference type="InterPro" id="IPR004513">
    <property type="entry name" value="FtsX"/>
</dbReference>
<dbReference type="Gene3D" id="3.30.70.3040">
    <property type="match status" value="1"/>
</dbReference>
<keyword evidence="4 10" id="KW-1003">Cell membrane</keyword>
<feature type="transmembrane region" description="Helical" evidence="11">
    <location>
        <begin position="193"/>
        <end position="214"/>
    </location>
</feature>
<dbReference type="PANTHER" id="PTHR47755:SF1">
    <property type="entry name" value="CELL DIVISION PROTEIN FTSX"/>
    <property type="match status" value="1"/>
</dbReference>